<protein>
    <submittedName>
        <fullName evidence="3">RluA family pseudouridine synthase</fullName>
    </submittedName>
</protein>
<dbReference type="RefSeq" id="WP_250933627.1">
    <property type="nucleotide sequence ID" value="NZ_JAMQBK010000132.1"/>
</dbReference>
<dbReference type="InterPro" id="IPR006145">
    <property type="entry name" value="PsdUridine_synth_RsuA/RluA"/>
</dbReference>
<dbReference type="PANTHER" id="PTHR21600:SF87">
    <property type="entry name" value="RNA PSEUDOURIDYLATE SYNTHASE DOMAIN-CONTAINING PROTEIN 1"/>
    <property type="match status" value="1"/>
</dbReference>
<name>A0ABT0UFM6_9BACT</name>
<dbReference type="Gene3D" id="3.30.2350.10">
    <property type="entry name" value="Pseudouridine synthase"/>
    <property type="match status" value="1"/>
</dbReference>
<evidence type="ECO:0000313" key="4">
    <source>
        <dbReference type="Proteomes" id="UP001202961"/>
    </source>
</evidence>
<dbReference type="PROSITE" id="PS01129">
    <property type="entry name" value="PSI_RLU"/>
    <property type="match status" value="1"/>
</dbReference>
<evidence type="ECO:0000259" key="2">
    <source>
        <dbReference type="Pfam" id="PF00849"/>
    </source>
</evidence>
<comment type="similarity">
    <text evidence="1">Belongs to the pseudouridine synthase RluA family.</text>
</comment>
<comment type="caution">
    <text evidence="3">The sequence shown here is derived from an EMBL/GenBank/DDBJ whole genome shotgun (WGS) entry which is preliminary data.</text>
</comment>
<feature type="domain" description="Pseudouridine synthase RsuA/RluA-like" evidence="2">
    <location>
        <begin position="12"/>
        <end position="164"/>
    </location>
</feature>
<dbReference type="PANTHER" id="PTHR21600">
    <property type="entry name" value="MITOCHONDRIAL RNA PSEUDOURIDINE SYNTHASE"/>
    <property type="match status" value="1"/>
</dbReference>
<reference evidence="3 4" key="1">
    <citation type="journal article" date="2022" name="Syst. Appl. Microbiol.">
        <title>Rhodopirellula aestuarii sp. nov., a novel member of the genus Rhodopirellula isolated from brackish sediments collected in the Tagus River estuary, Portugal.</title>
        <authorList>
            <person name="Vitorino I.R."/>
            <person name="Klimek D."/>
            <person name="Calusinska M."/>
            <person name="Lobo-da-Cunha A."/>
            <person name="Vasconcelos V."/>
            <person name="Lage O.M."/>
        </authorList>
    </citation>
    <scope>NUCLEOTIDE SEQUENCE [LARGE SCALE GENOMIC DNA]</scope>
    <source>
        <strain evidence="3 4">ICT_H3.1</strain>
    </source>
</reference>
<organism evidence="3 4">
    <name type="scientific">Aporhodopirellula aestuarii</name>
    <dbReference type="NCBI Taxonomy" id="2950107"/>
    <lineage>
        <taxon>Bacteria</taxon>
        <taxon>Pseudomonadati</taxon>
        <taxon>Planctomycetota</taxon>
        <taxon>Planctomycetia</taxon>
        <taxon>Pirellulales</taxon>
        <taxon>Pirellulaceae</taxon>
        <taxon>Aporhodopirellula</taxon>
    </lineage>
</organism>
<dbReference type="InterPro" id="IPR050188">
    <property type="entry name" value="RluA_PseudoU_synthase"/>
</dbReference>
<dbReference type="InterPro" id="IPR020103">
    <property type="entry name" value="PsdUridine_synth_cat_dom_sf"/>
</dbReference>
<dbReference type="InterPro" id="IPR006224">
    <property type="entry name" value="PsdUridine_synth_RluA-like_CS"/>
</dbReference>
<gene>
    <name evidence="3" type="ORF">NB063_31215</name>
</gene>
<evidence type="ECO:0000256" key="1">
    <source>
        <dbReference type="ARBA" id="ARBA00010876"/>
    </source>
</evidence>
<proteinExistence type="inferred from homology"/>
<dbReference type="CDD" id="cd02869">
    <property type="entry name" value="PseudoU_synth_RluA_like"/>
    <property type="match status" value="1"/>
</dbReference>
<dbReference type="Pfam" id="PF00849">
    <property type="entry name" value="PseudoU_synth_2"/>
    <property type="match status" value="1"/>
</dbReference>
<evidence type="ECO:0000313" key="3">
    <source>
        <dbReference type="EMBL" id="MCM2375115.1"/>
    </source>
</evidence>
<dbReference type="Proteomes" id="UP001202961">
    <property type="component" value="Unassembled WGS sequence"/>
</dbReference>
<dbReference type="SUPFAM" id="SSF55120">
    <property type="entry name" value="Pseudouridine synthase"/>
    <property type="match status" value="1"/>
</dbReference>
<keyword evidence="4" id="KW-1185">Reference proteome</keyword>
<accession>A0ABT0UFM6</accession>
<sequence>MIPILWQCDSAVAVDKPAGLSTTSPPGTESLESRIREQLGRDGGFLSAVHRLDRDVSGVVLLALTKKSARLFSDQFALRKVHKKYHAWVQGRVHDASSNPMRWRDHVRKIPDVAKGEVCDAEAKGAKLAETDVRVLTYDEHADSTLLELSPLTGRMHQLRLQTSTRGHAILGDPVYGSSEFSPPNDDSWSFDTIALVAVKLQFHHPRTGVLTEVEIQRLGTGRD</sequence>
<dbReference type="EMBL" id="JAMQBK010000132">
    <property type="protein sequence ID" value="MCM2375115.1"/>
    <property type="molecule type" value="Genomic_DNA"/>
</dbReference>